<dbReference type="Proteomes" id="UP000285326">
    <property type="component" value="Unassembled WGS sequence"/>
</dbReference>
<feature type="chain" id="PRO_5019514554" description="Secreted effector protein" evidence="1">
    <location>
        <begin position="21"/>
        <end position="155"/>
    </location>
</feature>
<evidence type="ECO:0000313" key="2">
    <source>
        <dbReference type="EMBL" id="RKF83934.1"/>
    </source>
</evidence>
<name>A0A420JAW9_9PEZI</name>
<dbReference type="EMBL" id="MCBS01015105">
    <property type="protein sequence ID" value="RKF83934.1"/>
    <property type="molecule type" value="Genomic_DNA"/>
</dbReference>
<dbReference type="AlphaFoldDB" id="A0A420JAW9"/>
<evidence type="ECO:0008006" key="4">
    <source>
        <dbReference type="Google" id="ProtNLM"/>
    </source>
</evidence>
<protein>
    <recommendedName>
        <fullName evidence="4">Secreted effector protein</fullName>
    </recommendedName>
</protein>
<gene>
    <name evidence="2" type="ORF">GcM1_151014</name>
</gene>
<proteinExistence type="predicted"/>
<accession>A0A420JAW9</accession>
<reference evidence="2 3" key="1">
    <citation type="journal article" date="2018" name="BMC Genomics">
        <title>Comparative genome analyses reveal sequence features reflecting distinct modes of host-adaptation between dicot and monocot powdery mildew.</title>
        <authorList>
            <person name="Wu Y."/>
            <person name="Ma X."/>
            <person name="Pan Z."/>
            <person name="Kale S.D."/>
            <person name="Song Y."/>
            <person name="King H."/>
            <person name="Zhang Q."/>
            <person name="Presley C."/>
            <person name="Deng X."/>
            <person name="Wei C.I."/>
            <person name="Xiao S."/>
        </authorList>
    </citation>
    <scope>NUCLEOTIDE SEQUENCE [LARGE SCALE GENOMIC DNA]</scope>
    <source>
        <strain evidence="2">UMSG1</strain>
    </source>
</reference>
<keyword evidence="1" id="KW-0732">Signal</keyword>
<evidence type="ECO:0000256" key="1">
    <source>
        <dbReference type="SAM" id="SignalP"/>
    </source>
</evidence>
<comment type="caution">
    <text evidence="2">The sequence shown here is derived from an EMBL/GenBank/DDBJ whole genome shotgun (WGS) entry which is preliminary data.</text>
</comment>
<organism evidence="2 3">
    <name type="scientific">Golovinomyces cichoracearum</name>
    <dbReference type="NCBI Taxonomy" id="62708"/>
    <lineage>
        <taxon>Eukaryota</taxon>
        <taxon>Fungi</taxon>
        <taxon>Dikarya</taxon>
        <taxon>Ascomycota</taxon>
        <taxon>Pezizomycotina</taxon>
        <taxon>Leotiomycetes</taxon>
        <taxon>Erysiphales</taxon>
        <taxon>Erysiphaceae</taxon>
        <taxon>Golovinomyces</taxon>
    </lineage>
</organism>
<sequence>MRPIFYFTIMITIIKNFVCGGSVSRSKPPTEYNFVPFDNNVFCGPYRNFASQINAAAKIACESAIQEISCVPKIFCRKKVSLYKGTDKNDRNDNDANKYRSVEHSVKSQFVRKVKVYALAHWYQDYSICMAQRVYFVENDDPHGREQNCKLSPGH</sequence>
<evidence type="ECO:0000313" key="3">
    <source>
        <dbReference type="Proteomes" id="UP000285326"/>
    </source>
</evidence>
<feature type="signal peptide" evidence="1">
    <location>
        <begin position="1"/>
        <end position="20"/>
    </location>
</feature>